<dbReference type="InterPro" id="IPR035965">
    <property type="entry name" value="PAS-like_dom_sf"/>
</dbReference>
<dbReference type="Pfam" id="PF02518">
    <property type="entry name" value="HATPase_c"/>
    <property type="match status" value="1"/>
</dbReference>
<dbReference type="PROSITE" id="PS50112">
    <property type="entry name" value="PAS"/>
    <property type="match status" value="2"/>
</dbReference>
<evidence type="ECO:0000259" key="7">
    <source>
        <dbReference type="PROSITE" id="PS50112"/>
    </source>
</evidence>
<dbReference type="PROSITE" id="PS50109">
    <property type="entry name" value="HIS_KIN"/>
    <property type="match status" value="1"/>
</dbReference>
<evidence type="ECO:0000259" key="6">
    <source>
        <dbReference type="PROSITE" id="PS50110"/>
    </source>
</evidence>
<dbReference type="EC" id="2.7.13.3" evidence="2"/>
<dbReference type="Gene3D" id="3.40.50.2300">
    <property type="match status" value="1"/>
</dbReference>
<dbReference type="PANTHER" id="PTHR43065">
    <property type="entry name" value="SENSOR HISTIDINE KINASE"/>
    <property type="match status" value="1"/>
</dbReference>
<dbReference type="Pfam" id="PF00072">
    <property type="entry name" value="Response_reg"/>
    <property type="match status" value="1"/>
</dbReference>
<feature type="domain" description="PAC" evidence="8">
    <location>
        <begin position="340"/>
        <end position="392"/>
    </location>
</feature>
<dbReference type="InterPro" id="IPR036890">
    <property type="entry name" value="HATPase_C_sf"/>
</dbReference>
<feature type="domain" description="Histidine kinase" evidence="5">
    <location>
        <begin position="405"/>
        <end position="627"/>
    </location>
</feature>
<dbReference type="Gene3D" id="3.30.565.10">
    <property type="entry name" value="Histidine kinase-like ATPase, C-terminal domain"/>
    <property type="match status" value="1"/>
</dbReference>
<feature type="domain" description="PAS" evidence="7">
    <location>
        <begin position="141"/>
        <end position="211"/>
    </location>
</feature>
<dbReference type="AlphaFoldDB" id="A0A5C1A5Y2"/>
<accession>A0A5C1A5Y2</accession>
<dbReference type="NCBIfam" id="TIGR00229">
    <property type="entry name" value="sensory_box"/>
    <property type="match status" value="2"/>
</dbReference>
<dbReference type="PANTHER" id="PTHR43065:SF42">
    <property type="entry name" value="TWO-COMPONENT SENSOR PPRA"/>
    <property type="match status" value="1"/>
</dbReference>
<dbReference type="SUPFAM" id="SSF55785">
    <property type="entry name" value="PYP-like sensor domain (PAS domain)"/>
    <property type="match status" value="3"/>
</dbReference>
<evidence type="ECO:0000256" key="3">
    <source>
        <dbReference type="ARBA" id="ARBA00022553"/>
    </source>
</evidence>
<dbReference type="CDD" id="cd00082">
    <property type="entry name" value="HisKA"/>
    <property type="match status" value="1"/>
</dbReference>
<comment type="catalytic activity">
    <reaction evidence="1">
        <text>ATP + protein L-histidine = ADP + protein N-phospho-L-histidine.</text>
        <dbReference type="EC" id="2.7.13.3"/>
    </reaction>
</comment>
<dbReference type="SMART" id="SM00387">
    <property type="entry name" value="HATPase_c"/>
    <property type="match status" value="1"/>
</dbReference>
<evidence type="ECO:0000256" key="2">
    <source>
        <dbReference type="ARBA" id="ARBA00012438"/>
    </source>
</evidence>
<dbReference type="InterPro" id="IPR003661">
    <property type="entry name" value="HisK_dim/P_dom"/>
</dbReference>
<dbReference type="PROSITE" id="PS50110">
    <property type="entry name" value="RESPONSE_REGULATORY"/>
    <property type="match status" value="1"/>
</dbReference>
<feature type="modified residue" description="4-aspartylphosphate" evidence="4">
    <location>
        <position position="700"/>
    </location>
</feature>
<dbReference type="SMART" id="SM00448">
    <property type="entry name" value="REC"/>
    <property type="match status" value="1"/>
</dbReference>
<keyword evidence="9" id="KW-0808">Transferase</keyword>
<dbReference type="InterPro" id="IPR011006">
    <property type="entry name" value="CheY-like_superfamily"/>
</dbReference>
<dbReference type="SUPFAM" id="SSF52172">
    <property type="entry name" value="CheY-like"/>
    <property type="match status" value="1"/>
</dbReference>
<dbReference type="SUPFAM" id="SSF55874">
    <property type="entry name" value="ATPase domain of HSP90 chaperone/DNA topoisomerase II/histidine kinase"/>
    <property type="match status" value="1"/>
</dbReference>
<keyword evidence="10" id="KW-1185">Reference proteome</keyword>
<dbReference type="KEGG" id="lrs:PX52LOC_01490"/>
<keyword evidence="9" id="KW-0418">Kinase</keyword>
<evidence type="ECO:0000259" key="5">
    <source>
        <dbReference type="PROSITE" id="PS50109"/>
    </source>
</evidence>
<evidence type="ECO:0000256" key="1">
    <source>
        <dbReference type="ARBA" id="ARBA00000085"/>
    </source>
</evidence>
<dbReference type="SMART" id="SM00091">
    <property type="entry name" value="PAS"/>
    <property type="match status" value="3"/>
</dbReference>
<dbReference type="InterPro" id="IPR000014">
    <property type="entry name" value="PAS"/>
</dbReference>
<dbReference type="Gene3D" id="3.30.450.20">
    <property type="entry name" value="PAS domain"/>
    <property type="match status" value="3"/>
</dbReference>
<dbReference type="InterPro" id="IPR000700">
    <property type="entry name" value="PAS-assoc_C"/>
</dbReference>
<keyword evidence="3 4" id="KW-0597">Phosphoprotein</keyword>
<proteinExistence type="predicted"/>
<dbReference type="InterPro" id="IPR013656">
    <property type="entry name" value="PAS_4"/>
</dbReference>
<dbReference type="SMART" id="SM00388">
    <property type="entry name" value="HisKA"/>
    <property type="match status" value="1"/>
</dbReference>
<dbReference type="SUPFAM" id="SSF47384">
    <property type="entry name" value="Homodimeric domain of signal transducing histidine kinase"/>
    <property type="match status" value="1"/>
</dbReference>
<dbReference type="InterPro" id="IPR004358">
    <property type="entry name" value="Sig_transdc_His_kin-like_C"/>
</dbReference>
<dbReference type="InterPro" id="IPR036097">
    <property type="entry name" value="HisK_dim/P_sf"/>
</dbReference>
<dbReference type="InterPro" id="IPR013655">
    <property type="entry name" value="PAS_fold_3"/>
</dbReference>
<dbReference type="Gene3D" id="1.10.287.130">
    <property type="match status" value="1"/>
</dbReference>
<gene>
    <name evidence="9" type="ORF">PX52LOC_01490</name>
</gene>
<evidence type="ECO:0000313" key="9">
    <source>
        <dbReference type="EMBL" id="QEL14599.1"/>
    </source>
</evidence>
<dbReference type="Pfam" id="PF00512">
    <property type="entry name" value="HisKA"/>
    <property type="match status" value="1"/>
</dbReference>
<dbReference type="EMBL" id="CP042425">
    <property type="protein sequence ID" value="QEL14599.1"/>
    <property type="molecule type" value="Genomic_DNA"/>
</dbReference>
<evidence type="ECO:0000256" key="4">
    <source>
        <dbReference type="PROSITE-ProRule" id="PRU00169"/>
    </source>
</evidence>
<feature type="domain" description="Response regulatory" evidence="6">
    <location>
        <begin position="649"/>
        <end position="762"/>
    </location>
</feature>
<organism evidence="9 10">
    <name type="scientific">Limnoglobus roseus</name>
    <dbReference type="NCBI Taxonomy" id="2598579"/>
    <lineage>
        <taxon>Bacteria</taxon>
        <taxon>Pseudomonadati</taxon>
        <taxon>Planctomycetota</taxon>
        <taxon>Planctomycetia</taxon>
        <taxon>Gemmatales</taxon>
        <taxon>Gemmataceae</taxon>
        <taxon>Limnoglobus</taxon>
    </lineage>
</organism>
<evidence type="ECO:0000259" key="8">
    <source>
        <dbReference type="PROSITE" id="PS50113"/>
    </source>
</evidence>
<evidence type="ECO:0000313" key="10">
    <source>
        <dbReference type="Proteomes" id="UP000324974"/>
    </source>
</evidence>
<dbReference type="InterPro" id="IPR001610">
    <property type="entry name" value="PAC"/>
</dbReference>
<dbReference type="InterPro" id="IPR001789">
    <property type="entry name" value="Sig_transdc_resp-reg_receiver"/>
</dbReference>
<sequence>MIPFDKPDFARALFEENGDALLFIDPETDVILEANETALRLTGLLKPELIGARATDLLRLEQGSREKDRLRGAAGKTTLFHGKGGFQMRIKDQPGWLPVTVTVTRLHVRPKTLALYTVRDDSERRIALGRAKQAETEVRQSEARYRALVEKSSDGTLIIESNGVIRYVSPAVTRILGHTPLSLEGRSCFEIIHPDDRAAAREKHNEVIANPGAEIPSLFRASHADGRWRDLEITGVNRLDDLSVQGIVLNFRDVTDRRRTEQQVRRQNALMRTLFDAIPDVICQKDREERFTGGNAAFELMIARPVREVVGKTCHEMFTAPWADRLRVTERSVLRTGNPTRVEEWVRYPDGQDVLLDILVSPMGDDDGHIVGLVIVGRDATSRKRLEDQLRQAQKMEAVGQLAGGVAHDFNNLLTVVLGNLELARELARGQVLEDLLKPTEKAAKRAAELTGQLLGFARRAPLQFQPVDPEELIRDTVTLLRHTIDPLIVIEAMPRPGGWWAWADAGQVTQILMNLCLNARDAMAGGGRLFLNNGNITIEPHEASTEVGPRPGEYVRLRVRDTGTGMPEDVRARIFEPFFTTKETGQGTGLGLAVVFGIVQAHDGWIECASEPGRGTTFDVYLPKYRGEVPDPGATPLPSPSPLGRGERVLIADDESMIRTLASTILNQLGYAVTTTEDGEQAVKAFRSADLPFDLVILDLQMPNLSGMDALRQIRAIDPKVPAILASGYSADRMEANGNHVTLLDKPYSLASLGRAVRQSLDARGS</sequence>
<name>A0A5C1A5Y2_9BACT</name>
<dbReference type="Proteomes" id="UP000324974">
    <property type="component" value="Chromosome"/>
</dbReference>
<dbReference type="PROSITE" id="PS50113">
    <property type="entry name" value="PAC"/>
    <property type="match status" value="1"/>
</dbReference>
<dbReference type="Pfam" id="PF08448">
    <property type="entry name" value="PAS_4"/>
    <property type="match status" value="1"/>
</dbReference>
<dbReference type="Pfam" id="PF13426">
    <property type="entry name" value="PAS_9"/>
    <property type="match status" value="1"/>
</dbReference>
<dbReference type="InterPro" id="IPR005467">
    <property type="entry name" value="His_kinase_dom"/>
</dbReference>
<dbReference type="GO" id="GO:0000155">
    <property type="term" value="F:phosphorelay sensor kinase activity"/>
    <property type="evidence" value="ECO:0007669"/>
    <property type="project" value="InterPro"/>
</dbReference>
<dbReference type="PRINTS" id="PR00344">
    <property type="entry name" value="BCTRLSENSOR"/>
</dbReference>
<feature type="domain" description="PAS" evidence="7">
    <location>
        <begin position="6"/>
        <end position="51"/>
    </location>
</feature>
<dbReference type="InterPro" id="IPR003594">
    <property type="entry name" value="HATPase_dom"/>
</dbReference>
<dbReference type="CDD" id="cd00130">
    <property type="entry name" value="PAS"/>
    <property type="match status" value="3"/>
</dbReference>
<protein>
    <recommendedName>
        <fullName evidence="2">histidine kinase</fullName>
        <ecNumber evidence="2">2.7.13.3</ecNumber>
    </recommendedName>
</protein>
<dbReference type="Pfam" id="PF08447">
    <property type="entry name" value="PAS_3"/>
    <property type="match status" value="1"/>
</dbReference>
<dbReference type="RefSeq" id="WP_168218854.1">
    <property type="nucleotide sequence ID" value="NZ_CP042425.1"/>
</dbReference>
<reference evidence="10" key="1">
    <citation type="submission" date="2019-08" db="EMBL/GenBank/DDBJ databases">
        <title>Limnoglobus roseus gen. nov., sp. nov., a novel freshwater planctomycete with a giant genome from the family Gemmataceae.</title>
        <authorList>
            <person name="Kulichevskaya I.S."/>
            <person name="Naumoff D.G."/>
            <person name="Miroshnikov K."/>
            <person name="Ivanova A."/>
            <person name="Philippov D.A."/>
            <person name="Hakobyan A."/>
            <person name="Rijpstra I.C."/>
            <person name="Sinninghe Damste J.S."/>
            <person name="Liesack W."/>
            <person name="Dedysh S.N."/>
        </authorList>
    </citation>
    <scope>NUCLEOTIDE SEQUENCE [LARGE SCALE GENOMIC DNA]</scope>
    <source>
        <strain evidence="10">PX52</strain>
    </source>
</reference>
<dbReference type="SMART" id="SM00086">
    <property type="entry name" value="PAC"/>
    <property type="match status" value="2"/>
</dbReference>